<keyword evidence="2" id="KW-1003">Cell membrane</keyword>
<dbReference type="Proteomes" id="UP000440578">
    <property type="component" value="Unassembled WGS sequence"/>
</dbReference>
<dbReference type="AlphaFoldDB" id="A0A6A4VYF1"/>
<evidence type="ECO:0000256" key="3">
    <source>
        <dbReference type="ARBA" id="ARBA00022692"/>
    </source>
</evidence>
<proteinExistence type="predicted"/>
<dbReference type="PANTHER" id="PTHR21421">
    <property type="entry name" value="GUSTATORY RECEPTOR"/>
    <property type="match status" value="1"/>
</dbReference>
<dbReference type="GO" id="GO:0038023">
    <property type="term" value="F:signaling receptor activity"/>
    <property type="evidence" value="ECO:0007669"/>
    <property type="project" value="UniProtKB-ARBA"/>
</dbReference>
<dbReference type="Gene3D" id="3.30.70.1820">
    <property type="entry name" value="L1 transposable element, RRM domain"/>
    <property type="match status" value="1"/>
</dbReference>
<feature type="transmembrane region" description="Helical" evidence="8">
    <location>
        <begin position="311"/>
        <end position="329"/>
    </location>
</feature>
<dbReference type="GO" id="GO:0005886">
    <property type="term" value="C:plasma membrane"/>
    <property type="evidence" value="ECO:0007669"/>
    <property type="project" value="UniProtKB-SubCell"/>
</dbReference>
<dbReference type="PANTHER" id="PTHR21421:SF29">
    <property type="entry name" value="GUSTATORY RECEPTOR 5A FOR TREHALOSE-RELATED"/>
    <property type="match status" value="1"/>
</dbReference>
<feature type="transmembrane region" description="Helical" evidence="8">
    <location>
        <begin position="276"/>
        <end position="299"/>
    </location>
</feature>
<dbReference type="EMBL" id="VIIS01001563">
    <property type="protein sequence ID" value="KAF0296410.1"/>
    <property type="molecule type" value="Genomic_DNA"/>
</dbReference>
<evidence type="ECO:0000256" key="1">
    <source>
        <dbReference type="ARBA" id="ARBA00004651"/>
    </source>
</evidence>
<dbReference type="GO" id="GO:0050909">
    <property type="term" value="P:sensory perception of taste"/>
    <property type="evidence" value="ECO:0007669"/>
    <property type="project" value="InterPro"/>
</dbReference>
<reference evidence="9 10" key="1">
    <citation type="submission" date="2019-07" db="EMBL/GenBank/DDBJ databases">
        <title>Draft genome assembly of a fouling barnacle, Amphibalanus amphitrite (Darwin, 1854): The first reference genome for Thecostraca.</title>
        <authorList>
            <person name="Kim W."/>
        </authorList>
    </citation>
    <scope>NUCLEOTIDE SEQUENCE [LARGE SCALE GENOMIC DNA]</scope>
    <source>
        <strain evidence="9">SNU_AA5</strain>
        <tissue evidence="9">Soma without cirri and trophi</tissue>
    </source>
</reference>
<name>A0A6A4VYF1_AMPAM</name>
<evidence type="ECO:0000256" key="2">
    <source>
        <dbReference type="ARBA" id="ARBA00022475"/>
    </source>
</evidence>
<comment type="caution">
    <text evidence="9">The sequence shown here is derived from an EMBL/GenBank/DDBJ whole genome shotgun (WGS) entry which is preliminary data.</text>
</comment>
<protein>
    <recommendedName>
        <fullName evidence="11">Gustatory receptor</fullName>
    </recommendedName>
</protein>
<dbReference type="InterPro" id="IPR013604">
    <property type="entry name" value="7TM_chemorcpt"/>
</dbReference>
<organism evidence="9 10">
    <name type="scientific">Amphibalanus amphitrite</name>
    <name type="common">Striped barnacle</name>
    <name type="synonym">Balanus amphitrite</name>
    <dbReference type="NCBI Taxonomy" id="1232801"/>
    <lineage>
        <taxon>Eukaryota</taxon>
        <taxon>Metazoa</taxon>
        <taxon>Ecdysozoa</taxon>
        <taxon>Arthropoda</taxon>
        <taxon>Crustacea</taxon>
        <taxon>Multicrustacea</taxon>
        <taxon>Cirripedia</taxon>
        <taxon>Thoracica</taxon>
        <taxon>Thoracicalcarea</taxon>
        <taxon>Balanomorpha</taxon>
        <taxon>Balanoidea</taxon>
        <taxon>Balanidae</taxon>
        <taxon>Amphibalaninae</taxon>
        <taxon>Amphibalanus</taxon>
    </lineage>
</organism>
<evidence type="ECO:0000256" key="6">
    <source>
        <dbReference type="ARBA" id="ARBA00023170"/>
    </source>
</evidence>
<dbReference type="OrthoDB" id="10066957at2759"/>
<keyword evidence="6" id="KW-0675">Receptor</keyword>
<dbReference type="Pfam" id="PF08395">
    <property type="entry name" value="7tm_7"/>
    <property type="match status" value="1"/>
</dbReference>
<evidence type="ECO:0000313" key="10">
    <source>
        <dbReference type="Proteomes" id="UP000440578"/>
    </source>
</evidence>
<dbReference type="GO" id="GO:0051606">
    <property type="term" value="P:detection of stimulus"/>
    <property type="evidence" value="ECO:0007669"/>
    <property type="project" value="UniProtKB-ARBA"/>
</dbReference>
<comment type="subcellular location">
    <subcellularLocation>
        <location evidence="1">Cell membrane</location>
        <topology evidence="1">Multi-pass membrane protein</topology>
    </subcellularLocation>
</comment>
<feature type="transmembrane region" description="Helical" evidence="8">
    <location>
        <begin position="670"/>
        <end position="689"/>
    </location>
</feature>
<evidence type="ECO:0008006" key="11">
    <source>
        <dbReference type="Google" id="ProtNLM"/>
    </source>
</evidence>
<keyword evidence="4 8" id="KW-1133">Transmembrane helix</keyword>
<evidence type="ECO:0000256" key="7">
    <source>
        <dbReference type="SAM" id="MobiDB-lite"/>
    </source>
</evidence>
<keyword evidence="5 8" id="KW-0472">Membrane</keyword>
<keyword evidence="10" id="KW-1185">Reference proteome</keyword>
<feature type="region of interest" description="Disordered" evidence="7">
    <location>
        <begin position="212"/>
        <end position="249"/>
    </location>
</feature>
<evidence type="ECO:0000256" key="8">
    <source>
        <dbReference type="SAM" id="Phobius"/>
    </source>
</evidence>
<evidence type="ECO:0000256" key="4">
    <source>
        <dbReference type="ARBA" id="ARBA00022989"/>
    </source>
</evidence>
<evidence type="ECO:0000256" key="5">
    <source>
        <dbReference type="ARBA" id="ARBA00023136"/>
    </source>
</evidence>
<sequence>MERETLKKAMMECFKDGEFQSILKEIVAEAMAVKDAEIADLRDQLKKATTHINELEQYSRRLCVNVSGVPETPNESTDQIIMDLGKMAGVTVTPADLDRTHRIGKGTGGGPRIIIARFTNFSKRQEFYNSRRELRKPRPVRGSVVSTESAGKTFISDNLTRDNQHTMYVARCLKKEGKLHSAWTDVGRMKIRLREGGPTKIIRSLEELREAADPDYRPDADPGEPSDADREGFRPAQGRNRKSARNMPSHSRLLRGVELLLSAVTLSRLQGPATDCWAVAWLLPVAASLLLTAGCLAALTEATSTVSAMHIAVVSLSMLQALLMMLYFLRRRRALAALLRRTAALERASAAAGTPGERVTVHVQFAVIIALSLTACISSMLQFFGSGALEPPNYPNPLLVPAALTTPAWYRTIVALGVLHDVLASAVNAGVDLLLIGLADAMALLLSRMAGLLEREFEDQQELGDGMSPEEGSVEDSPTDKVFVVGTVGLVKVHKEPLTVSDTDAVTYGGGAAVSSARVGPVDVSPSPNQPGPQCLLRDLAATQRAVQRLISSAADFCSPPLICLYTSITSMLLMSIYICIKALGDGGGGATTYLAYVALMLLRLLTVSCAGSRLAEQGERLHEALADGRWPQRRLTADQLLTLQLLLERTRRPTAFHGWGLFNAEKTTVLSILGFVLTYIVILIQMIHN</sequence>
<gene>
    <name evidence="9" type="ORF">FJT64_006143</name>
</gene>
<accession>A0A6A4VYF1</accession>
<feature type="transmembrane region" description="Helical" evidence="8">
    <location>
        <begin position="591"/>
        <end position="612"/>
    </location>
</feature>
<evidence type="ECO:0000313" key="9">
    <source>
        <dbReference type="EMBL" id="KAF0296410.1"/>
    </source>
</evidence>
<feature type="transmembrane region" description="Helical" evidence="8">
    <location>
        <begin position="563"/>
        <end position="585"/>
    </location>
</feature>
<keyword evidence="3 8" id="KW-0812">Transmembrane</keyword>
<feature type="transmembrane region" description="Helical" evidence="8">
    <location>
        <begin position="365"/>
        <end position="385"/>
    </location>
</feature>